<dbReference type="InterPro" id="IPR000073">
    <property type="entry name" value="AB_hydrolase_1"/>
</dbReference>
<dbReference type="PANTHER" id="PTHR47842:SF1">
    <property type="entry name" value="DUF676 DOMAIN-CONTAINING PROTEIN"/>
    <property type="match status" value="1"/>
</dbReference>
<dbReference type="Proteomes" id="UP001056384">
    <property type="component" value="Chromosome 2"/>
</dbReference>
<dbReference type="Pfam" id="PF12697">
    <property type="entry name" value="Abhydrolase_6"/>
    <property type="match status" value="1"/>
</dbReference>
<feature type="compositionally biased region" description="Basic and acidic residues" evidence="1">
    <location>
        <begin position="374"/>
        <end position="395"/>
    </location>
</feature>
<feature type="compositionally biased region" description="Polar residues" evidence="1">
    <location>
        <begin position="126"/>
        <end position="139"/>
    </location>
</feature>
<evidence type="ECO:0000313" key="4">
    <source>
        <dbReference type="Proteomes" id="UP001056384"/>
    </source>
</evidence>
<reference evidence="3" key="1">
    <citation type="submission" date="2022-06" db="EMBL/GenBank/DDBJ databases">
        <title>Complete genome sequences of two strains of the flax pathogen Septoria linicola.</title>
        <authorList>
            <person name="Lapalu N."/>
            <person name="Simon A."/>
            <person name="Demenou B."/>
            <person name="Paumier D."/>
            <person name="Guillot M.-P."/>
            <person name="Gout L."/>
            <person name="Valade R."/>
        </authorList>
    </citation>
    <scope>NUCLEOTIDE SEQUENCE</scope>
    <source>
        <strain evidence="3">SE15195</strain>
    </source>
</reference>
<feature type="region of interest" description="Disordered" evidence="1">
    <location>
        <begin position="125"/>
        <end position="150"/>
    </location>
</feature>
<evidence type="ECO:0000259" key="2">
    <source>
        <dbReference type="Pfam" id="PF12697"/>
    </source>
</evidence>
<protein>
    <submittedName>
        <fullName evidence="3">Alpha/Beta hydrolase</fullName>
    </submittedName>
</protein>
<feature type="compositionally biased region" description="Acidic residues" evidence="1">
    <location>
        <begin position="468"/>
        <end position="494"/>
    </location>
</feature>
<proteinExistence type="predicted"/>
<keyword evidence="3" id="KW-0378">Hydrolase</keyword>
<dbReference type="InterPro" id="IPR029058">
    <property type="entry name" value="AB_hydrolase_fold"/>
</dbReference>
<dbReference type="GO" id="GO:0016787">
    <property type="term" value="F:hydrolase activity"/>
    <property type="evidence" value="ECO:0007669"/>
    <property type="project" value="UniProtKB-KW"/>
</dbReference>
<feature type="region of interest" description="Disordered" evidence="1">
    <location>
        <begin position="338"/>
        <end position="395"/>
    </location>
</feature>
<organism evidence="3 4">
    <name type="scientific">Septoria linicola</name>
    <dbReference type="NCBI Taxonomy" id="215465"/>
    <lineage>
        <taxon>Eukaryota</taxon>
        <taxon>Fungi</taxon>
        <taxon>Dikarya</taxon>
        <taxon>Ascomycota</taxon>
        <taxon>Pezizomycotina</taxon>
        <taxon>Dothideomycetes</taxon>
        <taxon>Dothideomycetidae</taxon>
        <taxon>Mycosphaerellales</taxon>
        <taxon>Mycosphaerellaceae</taxon>
        <taxon>Septoria</taxon>
    </lineage>
</organism>
<gene>
    <name evidence="3" type="ORF">Slin15195_G036780</name>
</gene>
<name>A0A9Q9AJ85_9PEZI</name>
<evidence type="ECO:0000256" key="1">
    <source>
        <dbReference type="SAM" id="MobiDB-lite"/>
    </source>
</evidence>
<dbReference type="AlphaFoldDB" id="A0A9Q9AJ85"/>
<feature type="compositionally biased region" description="Low complexity" evidence="1">
    <location>
        <begin position="504"/>
        <end position="517"/>
    </location>
</feature>
<dbReference type="PANTHER" id="PTHR47842">
    <property type="entry name" value="EXPRESSED PROTEIN"/>
    <property type="match status" value="1"/>
</dbReference>
<dbReference type="EMBL" id="CP099419">
    <property type="protein sequence ID" value="USW50359.1"/>
    <property type="molecule type" value="Genomic_DNA"/>
</dbReference>
<accession>A0A9Q9AJ85</accession>
<keyword evidence="4" id="KW-1185">Reference proteome</keyword>
<dbReference type="SUPFAM" id="SSF53474">
    <property type="entry name" value="alpha/beta-Hydrolases"/>
    <property type="match status" value="1"/>
</dbReference>
<dbReference type="OrthoDB" id="442243at2759"/>
<sequence length="517" mass="55514">MSKPRKHTLLLVFIHGFKGTDHTFHRFPSDLGALIAHSLPAINVLAIQYPQYETRGDLNDCVGKLKEWLQNRVIDLEVANHTPSPTVDPSVHVILCGHSMGGIVAAEALLSIARDEVVPSMHTFDQEGQNATNSTTAQDESSRSTPPPKAATSALFFPRIKAVLAFDTPFLGISPGVLAHGAEEQIGHANKAYQAYDQAANFFGWGGKKAAAAEPIANASSRGLPAPGNATTGGGFKWGKLAMYAGAAAGIAGVAGAAYLSWNQINQGLAWAGSHLEFVGCLARGAELQKRVEKVVALTSTHDVGFANFYGALDEKVTSKTKYAGQLLGEDRTFCVVPKPKKNRNASSPVGTKRVSPDDADDYPNEPHAKRKKPTADTAEHEKMEAESEQVRAFADDRSKSKGRWVKCVNSLAQDEISGHQNLFTPNLNPDYHAMVPRARDQILEWIDQEWYERSAKGKDGPSVSGIAEDDIDVDGEEDGERDEDIDLDVDEGAPDSATVQEIPTAAAAAASTPATR</sequence>
<evidence type="ECO:0000313" key="3">
    <source>
        <dbReference type="EMBL" id="USW50359.1"/>
    </source>
</evidence>
<dbReference type="Gene3D" id="3.40.50.1820">
    <property type="entry name" value="alpha/beta hydrolase"/>
    <property type="match status" value="1"/>
</dbReference>
<feature type="domain" description="AB hydrolase-1" evidence="2">
    <location>
        <begin position="11"/>
        <end position="143"/>
    </location>
</feature>
<feature type="region of interest" description="Disordered" evidence="1">
    <location>
        <begin position="454"/>
        <end position="517"/>
    </location>
</feature>